<evidence type="ECO:0000256" key="2">
    <source>
        <dbReference type="ARBA" id="ARBA00004651"/>
    </source>
</evidence>
<feature type="domain" description="Cytochrome b561 bacterial/Ni-hydrogenase" evidence="14">
    <location>
        <begin position="6"/>
        <end position="176"/>
    </location>
</feature>
<reference evidence="15 16" key="1">
    <citation type="submission" date="2022-03" db="EMBL/GenBank/DDBJ databases">
        <authorList>
            <person name="Brunel B."/>
        </authorList>
    </citation>
    <scope>NUCLEOTIDE SEQUENCE [LARGE SCALE GENOMIC DNA]</scope>
    <source>
        <strain evidence="15">STM5069sample</strain>
    </source>
</reference>
<accession>A0ABM9E544</accession>
<dbReference type="RefSeq" id="WP_254019946.1">
    <property type="nucleotide sequence ID" value="NZ_CAKXZT010000136.1"/>
</dbReference>
<evidence type="ECO:0000256" key="1">
    <source>
        <dbReference type="ARBA" id="ARBA00001970"/>
    </source>
</evidence>
<dbReference type="EMBL" id="CAKXZT010000136">
    <property type="protein sequence ID" value="CAH2404237.1"/>
    <property type="molecule type" value="Genomic_DNA"/>
</dbReference>
<evidence type="ECO:0000256" key="6">
    <source>
        <dbReference type="ARBA" id="ARBA00022692"/>
    </source>
</evidence>
<keyword evidence="4" id="KW-1003">Cell membrane</keyword>
<keyword evidence="7" id="KW-0479">Metal-binding</keyword>
<evidence type="ECO:0000256" key="9">
    <source>
        <dbReference type="ARBA" id="ARBA00022989"/>
    </source>
</evidence>
<evidence type="ECO:0000256" key="5">
    <source>
        <dbReference type="ARBA" id="ARBA00022617"/>
    </source>
</evidence>
<dbReference type="Gene3D" id="1.20.950.20">
    <property type="entry name" value="Transmembrane di-heme cytochromes, Chain C"/>
    <property type="match status" value="1"/>
</dbReference>
<keyword evidence="5" id="KW-0349">Heme</keyword>
<comment type="caution">
    <text evidence="15">The sequence shown here is derived from an EMBL/GenBank/DDBJ whole genome shotgun (WGS) entry which is preliminary data.</text>
</comment>
<feature type="transmembrane region" description="Helical" evidence="13">
    <location>
        <begin position="85"/>
        <end position="110"/>
    </location>
</feature>
<protein>
    <submittedName>
        <fullName evidence="15">Cytochrome B</fullName>
    </submittedName>
</protein>
<keyword evidence="16" id="KW-1185">Reference proteome</keyword>
<keyword evidence="11 13" id="KW-0472">Membrane</keyword>
<comment type="cofactor">
    <cofactor evidence="1">
        <name>heme b</name>
        <dbReference type="ChEBI" id="CHEBI:60344"/>
    </cofactor>
</comment>
<dbReference type="InterPro" id="IPR011577">
    <property type="entry name" value="Cyt_b561_bac/Ni-Hgenase"/>
</dbReference>
<keyword evidence="8" id="KW-0249">Electron transport</keyword>
<sequence>MSANAYSSTQKALHWLLFILVLGLYGLTYGEALFERGDPNRTTIWWLHISFGLLLAGLVVWRVLLRFRKGAPPLPTSMTSMERTLAKVGHLALYTLLIAIPILGILLTWLRGDPLSFFDLFTIPAPFQQDKDTARTIQELHGLCANGILILAGIHSLAALWHHFIRKDDILERMLPEAH</sequence>
<keyword evidence="9 13" id="KW-1133">Transmembrane helix</keyword>
<evidence type="ECO:0000256" key="10">
    <source>
        <dbReference type="ARBA" id="ARBA00023004"/>
    </source>
</evidence>
<evidence type="ECO:0000259" key="14">
    <source>
        <dbReference type="Pfam" id="PF01292"/>
    </source>
</evidence>
<evidence type="ECO:0000256" key="3">
    <source>
        <dbReference type="ARBA" id="ARBA00022448"/>
    </source>
</evidence>
<comment type="subcellular location">
    <subcellularLocation>
        <location evidence="2">Cell membrane</location>
        <topology evidence="2">Multi-pass membrane protein</topology>
    </subcellularLocation>
</comment>
<evidence type="ECO:0000256" key="11">
    <source>
        <dbReference type="ARBA" id="ARBA00023136"/>
    </source>
</evidence>
<feature type="transmembrane region" description="Helical" evidence="13">
    <location>
        <begin position="12"/>
        <end position="32"/>
    </location>
</feature>
<evidence type="ECO:0000256" key="7">
    <source>
        <dbReference type="ARBA" id="ARBA00022723"/>
    </source>
</evidence>
<evidence type="ECO:0000256" key="13">
    <source>
        <dbReference type="SAM" id="Phobius"/>
    </source>
</evidence>
<dbReference type="PANTHER" id="PTHR30529:SF1">
    <property type="entry name" value="CYTOCHROME B561 HOMOLOG 2"/>
    <property type="match status" value="1"/>
</dbReference>
<dbReference type="InterPro" id="IPR016174">
    <property type="entry name" value="Di-haem_cyt_TM"/>
</dbReference>
<keyword evidence="10" id="KW-0408">Iron</keyword>
<evidence type="ECO:0000313" key="16">
    <source>
        <dbReference type="Proteomes" id="UP001153050"/>
    </source>
</evidence>
<keyword evidence="6 13" id="KW-0812">Transmembrane</keyword>
<feature type="transmembrane region" description="Helical" evidence="13">
    <location>
        <begin position="44"/>
        <end position="64"/>
    </location>
</feature>
<dbReference type="PANTHER" id="PTHR30529">
    <property type="entry name" value="CYTOCHROME B561"/>
    <property type="match status" value="1"/>
</dbReference>
<evidence type="ECO:0000256" key="4">
    <source>
        <dbReference type="ARBA" id="ARBA00022475"/>
    </source>
</evidence>
<name>A0ABM9E544_9HYPH</name>
<dbReference type="InterPro" id="IPR052168">
    <property type="entry name" value="Cytochrome_b561_oxidase"/>
</dbReference>
<keyword evidence="3" id="KW-0813">Transport</keyword>
<evidence type="ECO:0000313" key="15">
    <source>
        <dbReference type="EMBL" id="CAH2404237.1"/>
    </source>
</evidence>
<gene>
    <name evidence="15" type="ORF">MES5069_400182</name>
</gene>
<evidence type="ECO:0000256" key="8">
    <source>
        <dbReference type="ARBA" id="ARBA00022982"/>
    </source>
</evidence>
<dbReference type="SUPFAM" id="SSF81342">
    <property type="entry name" value="Transmembrane di-heme cytochromes"/>
    <property type="match status" value="1"/>
</dbReference>
<comment type="similarity">
    <text evidence="12">Belongs to the cytochrome b561 family.</text>
</comment>
<organism evidence="15 16">
    <name type="scientific">Mesorhizobium escarrei</name>
    <dbReference type="NCBI Taxonomy" id="666018"/>
    <lineage>
        <taxon>Bacteria</taxon>
        <taxon>Pseudomonadati</taxon>
        <taxon>Pseudomonadota</taxon>
        <taxon>Alphaproteobacteria</taxon>
        <taxon>Hyphomicrobiales</taxon>
        <taxon>Phyllobacteriaceae</taxon>
        <taxon>Mesorhizobium</taxon>
    </lineage>
</organism>
<dbReference type="Proteomes" id="UP001153050">
    <property type="component" value="Unassembled WGS sequence"/>
</dbReference>
<evidence type="ECO:0000256" key="12">
    <source>
        <dbReference type="ARBA" id="ARBA00037975"/>
    </source>
</evidence>
<dbReference type="Pfam" id="PF01292">
    <property type="entry name" value="Ni_hydr_CYTB"/>
    <property type="match status" value="1"/>
</dbReference>
<feature type="transmembrane region" description="Helical" evidence="13">
    <location>
        <begin position="140"/>
        <end position="164"/>
    </location>
</feature>
<proteinExistence type="inferred from homology"/>